<dbReference type="Gene3D" id="2.60.120.620">
    <property type="entry name" value="q2cbj1_9rhob like domain"/>
    <property type="match status" value="1"/>
</dbReference>
<protein>
    <recommendedName>
        <fullName evidence="3">Streptomycin biosynthesis protein StrG</fullName>
    </recommendedName>
</protein>
<dbReference type="Proteomes" id="UP001589867">
    <property type="component" value="Unassembled WGS sequence"/>
</dbReference>
<sequence>MLNKLVVGYDNESFDFAGSVGKRLGVADLSRWHEQVDLAGEEEPGFGNQRSDLHERLYASGDVFLPLFERFVATTVTSLVGEPVRYQPIPNWRVQLPGRHGVGEYHRDRDGGHNTEEMTFWVPLVAVSEDNCLWVESAEGRADFRPATMPYGKMLVFDSANLLHGNVRNGSDRTRVSFDFRVIPASAYREDLARPFHTGIGAPIEWVRS</sequence>
<dbReference type="EMBL" id="JBHLUH010000079">
    <property type="protein sequence ID" value="MFC0533267.1"/>
    <property type="molecule type" value="Genomic_DNA"/>
</dbReference>
<evidence type="ECO:0008006" key="3">
    <source>
        <dbReference type="Google" id="ProtNLM"/>
    </source>
</evidence>
<name>A0ABV6MFQ7_9ACTN</name>
<gene>
    <name evidence="1" type="ORF">ACFFIA_37235</name>
</gene>
<accession>A0ABV6MFQ7</accession>
<reference evidence="1 2" key="1">
    <citation type="submission" date="2024-09" db="EMBL/GenBank/DDBJ databases">
        <authorList>
            <person name="Sun Q."/>
            <person name="Mori K."/>
        </authorList>
    </citation>
    <scope>NUCLEOTIDE SEQUENCE [LARGE SCALE GENOMIC DNA]</scope>
    <source>
        <strain evidence="1 2">TBRC 3947</strain>
    </source>
</reference>
<comment type="caution">
    <text evidence="1">The sequence shown here is derived from an EMBL/GenBank/DDBJ whole genome shotgun (WGS) entry which is preliminary data.</text>
</comment>
<dbReference type="SUPFAM" id="SSF51197">
    <property type="entry name" value="Clavaminate synthase-like"/>
    <property type="match status" value="1"/>
</dbReference>
<proteinExistence type="predicted"/>
<evidence type="ECO:0000313" key="2">
    <source>
        <dbReference type="Proteomes" id="UP001589867"/>
    </source>
</evidence>
<keyword evidence="2" id="KW-1185">Reference proteome</keyword>
<evidence type="ECO:0000313" key="1">
    <source>
        <dbReference type="EMBL" id="MFC0533267.1"/>
    </source>
</evidence>
<dbReference type="RefSeq" id="WP_377260604.1">
    <property type="nucleotide sequence ID" value="NZ_JBHLUH010000079.1"/>
</dbReference>
<organism evidence="1 2">
    <name type="scientific">Phytohabitans kaempferiae</name>
    <dbReference type="NCBI Taxonomy" id="1620943"/>
    <lineage>
        <taxon>Bacteria</taxon>
        <taxon>Bacillati</taxon>
        <taxon>Actinomycetota</taxon>
        <taxon>Actinomycetes</taxon>
        <taxon>Micromonosporales</taxon>
        <taxon>Micromonosporaceae</taxon>
    </lineage>
</organism>